<evidence type="ECO:0000256" key="4">
    <source>
        <dbReference type="ARBA" id="ARBA00023136"/>
    </source>
</evidence>
<keyword evidence="4 6" id="KW-0472">Membrane</keyword>
<feature type="transmembrane region" description="Helical" evidence="6">
    <location>
        <begin position="76"/>
        <end position="98"/>
    </location>
</feature>
<feature type="transmembrane region" description="Helical" evidence="6">
    <location>
        <begin position="118"/>
        <end position="150"/>
    </location>
</feature>
<keyword evidence="3 6" id="KW-1133">Transmembrane helix</keyword>
<dbReference type="AlphaFoldDB" id="A0A921SMZ9"/>
<evidence type="ECO:0000313" key="8">
    <source>
        <dbReference type="Proteomes" id="UP000784435"/>
    </source>
</evidence>
<dbReference type="Pfam" id="PF09685">
    <property type="entry name" value="MamF_MmsF"/>
    <property type="match status" value="1"/>
</dbReference>
<comment type="subcellular location">
    <subcellularLocation>
        <location evidence="1">Membrane</location>
        <topology evidence="1">Multi-pass membrane protein</topology>
    </subcellularLocation>
</comment>
<gene>
    <name evidence="7" type="ORF">K8V08_03070</name>
</gene>
<accession>A0A921SMZ9</accession>
<dbReference type="Proteomes" id="UP000784435">
    <property type="component" value="Unassembled WGS sequence"/>
</dbReference>
<evidence type="ECO:0000313" key="7">
    <source>
        <dbReference type="EMBL" id="HJG79377.1"/>
    </source>
</evidence>
<feature type="region of interest" description="Disordered" evidence="5">
    <location>
        <begin position="1"/>
        <end position="55"/>
    </location>
</feature>
<comment type="caution">
    <text evidence="7">The sequence shown here is derived from an EMBL/GenBank/DDBJ whole genome shotgun (WGS) entry which is preliminary data.</text>
</comment>
<name>A0A921SMZ9_9MICO</name>
<dbReference type="InterPro" id="IPR019109">
    <property type="entry name" value="MamF_MmsF"/>
</dbReference>
<evidence type="ECO:0000256" key="3">
    <source>
        <dbReference type="ARBA" id="ARBA00022989"/>
    </source>
</evidence>
<keyword evidence="2 6" id="KW-0812">Transmembrane</keyword>
<protein>
    <submittedName>
        <fullName evidence="7">DUF4870 domain-containing protein</fullName>
    </submittedName>
</protein>
<reference evidence="7" key="1">
    <citation type="journal article" date="2021" name="PeerJ">
        <title>Extensive microbial diversity within the chicken gut microbiome revealed by metagenomics and culture.</title>
        <authorList>
            <person name="Gilroy R."/>
            <person name="Ravi A."/>
            <person name="Getino M."/>
            <person name="Pursley I."/>
            <person name="Horton D.L."/>
            <person name="Alikhan N.F."/>
            <person name="Baker D."/>
            <person name="Gharbi K."/>
            <person name="Hall N."/>
            <person name="Watson M."/>
            <person name="Adriaenssens E.M."/>
            <person name="Foster-Nyarko E."/>
            <person name="Jarju S."/>
            <person name="Secka A."/>
            <person name="Antonio M."/>
            <person name="Oren A."/>
            <person name="Chaudhuri R.R."/>
            <person name="La Ragione R."/>
            <person name="Hildebrand F."/>
            <person name="Pallen M.J."/>
        </authorList>
    </citation>
    <scope>NUCLEOTIDE SEQUENCE</scope>
    <source>
        <strain evidence="7">ChiGjej5B5-7349</strain>
    </source>
</reference>
<sequence length="174" mass="18512">MSIPPPHSGPHPHGPHPHGTGQQPYGQQSGPQSYGHQPGPSFGGPAGPPLRGPHPDAAYGAGSAGYWRATQDDTSLAVLTHIGALLISAIVPLIMFLIKKDDSAYVREHARQSLNLQIMILIAGFASGLLMFVGIGFILLPLVVIAAWVLQIIAAVKAYNGECYRMPFTFAFVR</sequence>
<evidence type="ECO:0000256" key="6">
    <source>
        <dbReference type="SAM" id="Phobius"/>
    </source>
</evidence>
<proteinExistence type="predicted"/>
<dbReference type="EMBL" id="DYUK01000072">
    <property type="protein sequence ID" value="HJG79377.1"/>
    <property type="molecule type" value="Genomic_DNA"/>
</dbReference>
<feature type="compositionally biased region" description="Low complexity" evidence="5">
    <location>
        <begin position="17"/>
        <end position="40"/>
    </location>
</feature>
<reference evidence="7" key="2">
    <citation type="submission" date="2021-09" db="EMBL/GenBank/DDBJ databases">
        <authorList>
            <person name="Gilroy R."/>
        </authorList>
    </citation>
    <scope>NUCLEOTIDE SEQUENCE</scope>
    <source>
        <strain evidence="7">ChiGjej5B5-7349</strain>
    </source>
</reference>
<evidence type="ECO:0000256" key="5">
    <source>
        <dbReference type="SAM" id="MobiDB-lite"/>
    </source>
</evidence>
<organism evidence="7 8">
    <name type="scientific">Brevibacterium senegalense</name>
    <dbReference type="NCBI Taxonomy" id="1033736"/>
    <lineage>
        <taxon>Bacteria</taxon>
        <taxon>Bacillati</taxon>
        <taxon>Actinomycetota</taxon>
        <taxon>Actinomycetes</taxon>
        <taxon>Micrococcales</taxon>
        <taxon>Brevibacteriaceae</taxon>
        <taxon>Brevibacterium</taxon>
    </lineage>
</organism>
<evidence type="ECO:0000256" key="2">
    <source>
        <dbReference type="ARBA" id="ARBA00022692"/>
    </source>
</evidence>
<evidence type="ECO:0000256" key="1">
    <source>
        <dbReference type="ARBA" id="ARBA00004141"/>
    </source>
</evidence>